<feature type="region of interest" description="Disordered" evidence="2">
    <location>
        <begin position="314"/>
        <end position="349"/>
    </location>
</feature>
<dbReference type="STRING" id="42673.A0A2K0V9W5"/>
<proteinExistence type="predicted"/>
<feature type="compositionally biased region" description="Polar residues" evidence="2">
    <location>
        <begin position="574"/>
        <end position="588"/>
    </location>
</feature>
<feature type="coiled-coil region" evidence="1">
    <location>
        <begin position="179"/>
        <end position="229"/>
    </location>
</feature>
<evidence type="ECO:0000256" key="2">
    <source>
        <dbReference type="SAM" id="MobiDB-lite"/>
    </source>
</evidence>
<feature type="compositionally biased region" description="Polar residues" evidence="2">
    <location>
        <begin position="1056"/>
        <end position="1092"/>
    </location>
</feature>
<feature type="region of interest" description="Disordered" evidence="2">
    <location>
        <begin position="426"/>
        <end position="463"/>
    </location>
</feature>
<feature type="transmembrane region" description="Helical" evidence="3">
    <location>
        <begin position="56"/>
        <end position="81"/>
    </location>
</feature>
<feature type="domain" description="Nuclear pore complex NUP2/50/61" evidence="4">
    <location>
        <begin position="1023"/>
        <end position="1059"/>
    </location>
</feature>
<feature type="compositionally biased region" description="Low complexity" evidence="2">
    <location>
        <begin position="1204"/>
        <end position="1234"/>
    </location>
</feature>
<feature type="compositionally biased region" description="Pro residues" evidence="2">
    <location>
        <begin position="316"/>
        <end position="341"/>
    </location>
</feature>
<keyword evidence="1" id="KW-0175">Coiled coil</keyword>
<feature type="region of interest" description="Disordered" evidence="2">
    <location>
        <begin position="546"/>
        <end position="595"/>
    </location>
</feature>
<reference evidence="5 6" key="1">
    <citation type="submission" date="2017-06" db="EMBL/GenBank/DDBJ databases">
        <title>Genome of Fusarium nygamai isolate CS10214.</title>
        <authorList>
            <person name="Gardiner D.M."/>
            <person name="Obanor F."/>
            <person name="Kazan K."/>
        </authorList>
    </citation>
    <scope>NUCLEOTIDE SEQUENCE [LARGE SCALE GENOMIC DNA]</scope>
    <source>
        <strain evidence="5 6">CS10214</strain>
    </source>
</reference>
<sequence length="1397" mass="151210">MARELDPSWLWGWLWDSIFTIDEPFDNKYYIIAFTTMYVLYKTLKAMGIVLVPTTILLGSCLVSLAVLILSVLKLFILVLIPKIFRYVFERPLGPFFSTMWNVWEYLAIPCILTHLAMIRFRACQAKEMLRVYLISTRDELYEITGTEFKYPDLPDGDITGIQPSDTGAERWMRQLVEEDNIRRQAQVLDEQNRIAEAENQRMGIENERKKLENERKRIENERTGLVWEGLQLRGPANSQHIREMARLRLLAPPRSGEATLAGSFRASDPVSLPPVHEPAPVTSTVPVTSTIPGPLTILGPVAVLGPVTVLEPSTAPVPSPAPAGPLAPAAPAPPPPPAPAPADTRPIPRGQDIKRAWEEGWYNTLGPRRTVVKDASTQTEPTDLASHGMKNKPLELAPQTYASRGVQTDLVDSPIQGEPELPVVVPELPIPEPSPDPASSEDTNTQTSLDKGKAPEGPQPRINANLVTIHGSRAEGEVTEPEYSAVSSPLPATITLPDSPEPTTNAEPEPVQTHATGLDRPTAIHSSLRAFLKSTELPTIHSRLSAAGTSRRNERGPKSSMGGTKAKECKGIHQQSPKGVPTRSITQAEDERYQDKKEKMCEMFVGLLDRQPTSSFKSLETQQAIDTTTTSASVPIHSTPISNDDSKHDTQGSPVVRHPLIPELPLTKTTEPHATPESTSVSNVLTSDPIGIASGAQGGQSEASLQAFPEPFSSVVSAENEPSTGYQSTTVYPSTERNQQPLTEALIKACENADKKTPLLKVNEDGTTLPPASTSLLSNTLSHSKSEGISIGQRPSFPGSGFIPMLRGSEDIEISLDEIIAASPLHGYNESAEDIYGDSLDGYNVVDNQQESLNGGPEAPAARANPQDSDEEMGSSEPGADGDSGVGILEEQTLLASTTDDAQMTDVWRPNEEERKRIGDAAQELFSDLMDQDEDSSEDTKPERQLSTSPMREIANEDTAMQDMQSFAPPPDVDISFQQPEAPSTKIGMTDSEQEEFAEELIDALENGRETDKDKFYAQPPTDNDPPDPVKEATAEQLATRKIAKPKSRAHKNTPAVQSTIESVSQRKPHTQPETLQQTPSPVNEDSGNDTAKTDLAARGLLALAGAEGIVAGNGASNQAVSPSGKESSHKNTDAQQTDAHITNSQKANTNETNVQESSISDHEVIRPTATTLPEEQPEPNSQQPQSVPASILPAESQPSLVQSAPTQTPPDQQSPAAASTAAARQYTTTANTSPTVAGSSNTQQQSNIPPIIVGGLALPGGNPTLYNPTATASPAPKKSGPGPKEVAEFNRKEQARLKQRRQNKPPPNVLRPLRRPDPAPSTPHRQQKSPNSSTQGRSPSLTATDEFDENKKAEMEVTFGTQGSHKKKQGLQLIDIRDVPDHLRAQIQEHDAEDA</sequence>
<dbReference type="OrthoDB" id="5102069at2759"/>
<feature type="compositionally biased region" description="Basic and acidic residues" evidence="2">
    <location>
        <begin position="910"/>
        <end position="920"/>
    </location>
</feature>
<name>A0A2K0V9W5_GIBNY</name>
<feature type="compositionally biased region" description="Polar residues" evidence="2">
    <location>
        <begin position="1235"/>
        <end position="1250"/>
    </location>
</feature>
<accession>A0A2K0V9W5</accession>
<dbReference type="EMBL" id="MTQA01000285">
    <property type="protein sequence ID" value="PNP66809.1"/>
    <property type="molecule type" value="Genomic_DNA"/>
</dbReference>
<evidence type="ECO:0000256" key="3">
    <source>
        <dbReference type="SAM" id="Phobius"/>
    </source>
</evidence>
<feature type="compositionally biased region" description="Polar residues" evidence="2">
    <location>
        <begin position="1135"/>
        <end position="1160"/>
    </location>
</feature>
<organism evidence="5 6">
    <name type="scientific">Gibberella nygamai</name>
    <name type="common">Bean root rot disease fungus</name>
    <name type="synonym">Fusarium nygamai</name>
    <dbReference type="NCBI Taxonomy" id="42673"/>
    <lineage>
        <taxon>Eukaryota</taxon>
        <taxon>Fungi</taxon>
        <taxon>Dikarya</taxon>
        <taxon>Ascomycota</taxon>
        <taxon>Pezizomycotina</taxon>
        <taxon>Sordariomycetes</taxon>
        <taxon>Hypocreomycetidae</taxon>
        <taxon>Hypocreales</taxon>
        <taxon>Nectriaceae</taxon>
        <taxon>Fusarium</taxon>
        <taxon>Fusarium fujikuroi species complex</taxon>
    </lineage>
</organism>
<gene>
    <name evidence="5" type="ORF">FNYG_13539</name>
</gene>
<comment type="caution">
    <text evidence="5">The sequence shown here is derived from an EMBL/GenBank/DDBJ whole genome shotgun (WGS) entry which is preliminary data.</text>
</comment>
<feature type="compositionally biased region" description="Basic residues" evidence="2">
    <location>
        <begin position="1043"/>
        <end position="1053"/>
    </location>
</feature>
<keyword evidence="3" id="KW-1133">Transmembrane helix</keyword>
<evidence type="ECO:0000259" key="4">
    <source>
        <dbReference type="Pfam" id="PF08911"/>
    </source>
</evidence>
<feature type="compositionally biased region" description="Polar residues" evidence="2">
    <location>
        <begin position="1116"/>
        <end position="1127"/>
    </location>
</feature>
<feature type="region of interest" description="Disordered" evidence="2">
    <location>
        <begin position="717"/>
        <end position="738"/>
    </location>
</feature>
<feature type="compositionally biased region" description="Low complexity" evidence="2">
    <location>
        <begin position="1274"/>
        <end position="1286"/>
    </location>
</feature>
<feature type="compositionally biased region" description="Basic and acidic residues" evidence="2">
    <location>
        <begin position="1007"/>
        <end position="1017"/>
    </location>
</feature>
<protein>
    <recommendedName>
        <fullName evidence="4">Nuclear pore complex NUP2/50/61 domain-containing protein</fullName>
    </recommendedName>
</protein>
<evidence type="ECO:0000313" key="5">
    <source>
        <dbReference type="EMBL" id="PNP66809.1"/>
    </source>
</evidence>
<keyword evidence="3" id="KW-0812">Transmembrane</keyword>
<keyword evidence="3" id="KW-0472">Membrane</keyword>
<feature type="compositionally biased region" description="Acidic residues" evidence="2">
    <location>
        <begin position="993"/>
        <end position="1004"/>
    </location>
</feature>
<feature type="region of interest" description="Disordered" evidence="2">
    <location>
        <begin position="1115"/>
        <end position="1374"/>
    </location>
</feature>
<feature type="region of interest" description="Disordered" evidence="2">
    <location>
        <begin position="848"/>
        <end position="1096"/>
    </location>
</feature>
<keyword evidence="6" id="KW-1185">Reference proteome</keyword>
<feature type="compositionally biased region" description="Basic and acidic residues" evidence="2">
    <location>
        <begin position="1287"/>
        <end position="1298"/>
    </location>
</feature>
<dbReference type="Pfam" id="PF08911">
    <property type="entry name" value="NUP50"/>
    <property type="match status" value="1"/>
</dbReference>
<feature type="region of interest" description="Disordered" evidence="2">
    <location>
        <begin position="627"/>
        <end position="704"/>
    </location>
</feature>
<feature type="compositionally biased region" description="Polar residues" evidence="2">
    <location>
        <begin position="1330"/>
        <end position="1345"/>
    </location>
</feature>
<evidence type="ECO:0000313" key="6">
    <source>
        <dbReference type="Proteomes" id="UP000236664"/>
    </source>
</evidence>
<dbReference type="GO" id="GO:0005643">
    <property type="term" value="C:nuclear pore"/>
    <property type="evidence" value="ECO:0007669"/>
    <property type="project" value="InterPro"/>
</dbReference>
<feature type="transmembrane region" description="Helical" evidence="3">
    <location>
        <begin position="27"/>
        <end position="44"/>
    </location>
</feature>
<dbReference type="Proteomes" id="UP000236664">
    <property type="component" value="Unassembled WGS sequence"/>
</dbReference>
<dbReference type="InterPro" id="IPR015007">
    <property type="entry name" value="NUP2/50/61"/>
</dbReference>
<feature type="compositionally biased region" description="Polar residues" evidence="2">
    <location>
        <begin position="677"/>
        <end position="687"/>
    </location>
</feature>
<evidence type="ECO:0000256" key="1">
    <source>
        <dbReference type="SAM" id="Coils"/>
    </source>
</evidence>